<reference evidence="5 8" key="2">
    <citation type="submission" date="2019-06" db="EMBL/GenBank/DDBJ databases">
        <title>Whole genome shotgun sequence of Brevibacillus agri NBRC 15538.</title>
        <authorList>
            <person name="Hosoyama A."/>
            <person name="Uohara A."/>
            <person name="Ohji S."/>
            <person name="Ichikawa N."/>
        </authorList>
    </citation>
    <scope>NUCLEOTIDE SEQUENCE [LARGE SCALE GENOMIC DNA]</scope>
    <source>
        <strain evidence="5 8">NBRC 15538</strain>
    </source>
</reference>
<dbReference type="OrthoDB" id="9775794at2"/>
<dbReference type="NCBIfam" id="NF004127">
    <property type="entry name" value="PRK05617.1"/>
    <property type="match status" value="1"/>
</dbReference>
<dbReference type="GO" id="GO:0003860">
    <property type="term" value="F:3-hydroxyisobutyryl-CoA hydrolase activity"/>
    <property type="evidence" value="ECO:0007669"/>
    <property type="project" value="UniProtKB-EC"/>
</dbReference>
<dbReference type="GO" id="GO:0006574">
    <property type="term" value="P:L-valine catabolic process"/>
    <property type="evidence" value="ECO:0007669"/>
    <property type="project" value="TreeGrafter"/>
</dbReference>
<dbReference type="SUPFAM" id="SSF52096">
    <property type="entry name" value="ClpP/crotonase"/>
    <property type="match status" value="1"/>
</dbReference>
<dbReference type="CDD" id="cd06558">
    <property type="entry name" value="crotonase-like"/>
    <property type="match status" value="1"/>
</dbReference>
<comment type="catalytic activity">
    <reaction evidence="1">
        <text>3-hydroxy-2-methylpropanoyl-CoA + H2O = 3-hydroxy-2-methylpropanoate + CoA + H(+)</text>
        <dbReference type="Rhea" id="RHEA:20888"/>
        <dbReference type="ChEBI" id="CHEBI:11805"/>
        <dbReference type="ChEBI" id="CHEBI:15377"/>
        <dbReference type="ChEBI" id="CHEBI:15378"/>
        <dbReference type="ChEBI" id="CHEBI:57287"/>
        <dbReference type="ChEBI" id="CHEBI:57340"/>
        <dbReference type="EC" id="3.1.2.4"/>
    </reaction>
</comment>
<evidence type="ECO:0000313" key="6">
    <source>
        <dbReference type="EMBL" id="RNB61566.1"/>
    </source>
</evidence>
<dbReference type="GeneID" id="82809392"/>
<dbReference type="AlphaFoldDB" id="A0A3M8BDV7"/>
<dbReference type="Gene3D" id="3.90.226.10">
    <property type="entry name" value="2-enoyl-CoA Hydratase, Chain A, domain 1"/>
    <property type="match status" value="1"/>
</dbReference>
<dbReference type="Proteomes" id="UP000276178">
    <property type="component" value="Unassembled WGS sequence"/>
</dbReference>
<dbReference type="RefSeq" id="WP_122952406.1">
    <property type="nucleotide sequence ID" value="NZ_BJOD01000046.1"/>
</dbReference>
<keyword evidence="3 5" id="KW-0378">Hydrolase</keyword>
<dbReference type="InterPro" id="IPR032259">
    <property type="entry name" value="HIBYL-CoA-H"/>
</dbReference>
<dbReference type="GO" id="GO:0016853">
    <property type="term" value="F:isomerase activity"/>
    <property type="evidence" value="ECO:0007669"/>
    <property type="project" value="UniProtKB-KW"/>
</dbReference>
<gene>
    <name evidence="5" type="ORF">BAG01nite_37790</name>
    <name evidence="6" type="ORF">EB820_00750</name>
</gene>
<evidence type="ECO:0000256" key="2">
    <source>
        <dbReference type="ARBA" id="ARBA00011915"/>
    </source>
</evidence>
<evidence type="ECO:0000313" key="5">
    <source>
        <dbReference type="EMBL" id="GED27677.1"/>
    </source>
</evidence>
<evidence type="ECO:0000259" key="4">
    <source>
        <dbReference type="Pfam" id="PF16113"/>
    </source>
</evidence>
<dbReference type="Proteomes" id="UP000317180">
    <property type="component" value="Unassembled WGS sequence"/>
</dbReference>
<name>A0A3M8BDV7_9BACL</name>
<organism evidence="6 7">
    <name type="scientific">Brevibacillus agri</name>
    <dbReference type="NCBI Taxonomy" id="51101"/>
    <lineage>
        <taxon>Bacteria</taxon>
        <taxon>Bacillati</taxon>
        <taxon>Bacillota</taxon>
        <taxon>Bacilli</taxon>
        <taxon>Bacillales</taxon>
        <taxon>Paenibacillaceae</taxon>
        <taxon>Brevibacillus</taxon>
    </lineage>
</organism>
<dbReference type="EMBL" id="RHHN01000004">
    <property type="protein sequence ID" value="RNB61566.1"/>
    <property type="molecule type" value="Genomic_DNA"/>
</dbReference>
<dbReference type="InterPro" id="IPR029045">
    <property type="entry name" value="ClpP/crotonase-like_dom_sf"/>
</dbReference>
<dbReference type="InterPro" id="IPR045004">
    <property type="entry name" value="ECH_dom"/>
</dbReference>
<dbReference type="EC" id="3.1.2.4" evidence="2"/>
<evidence type="ECO:0000256" key="1">
    <source>
        <dbReference type="ARBA" id="ARBA00001709"/>
    </source>
</evidence>
<dbReference type="PANTHER" id="PTHR43176:SF3">
    <property type="entry name" value="3-HYDROXYISOBUTYRYL-COA HYDROLASE, MITOCHONDRIAL"/>
    <property type="match status" value="1"/>
</dbReference>
<dbReference type="PANTHER" id="PTHR43176">
    <property type="entry name" value="3-HYDROXYISOBUTYRYL-COA HYDROLASE-RELATED"/>
    <property type="match status" value="1"/>
</dbReference>
<evidence type="ECO:0000256" key="3">
    <source>
        <dbReference type="ARBA" id="ARBA00022801"/>
    </source>
</evidence>
<feature type="domain" description="Enoyl-CoA hydratase/isomerase" evidence="4">
    <location>
        <begin position="15"/>
        <end position="345"/>
    </location>
</feature>
<accession>A0A3M8BDV7</accession>
<dbReference type="Pfam" id="PF16113">
    <property type="entry name" value="ECH_2"/>
    <property type="match status" value="1"/>
</dbReference>
<protein>
    <recommendedName>
        <fullName evidence="2">3-hydroxyisobutyryl-CoA hydrolase</fullName>
        <ecNumber evidence="2">3.1.2.4</ecNumber>
    </recommendedName>
</protein>
<proteinExistence type="predicted"/>
<dbReference type="EMBL" id="BJOD01000046">
    <property type="protein sequence ID" value="GED27677.1"/>
    <property type="molecule type" value="Genomic_DNA"/>
</dbReference>
<keyword evidence="8" id="KW-1185">Reference proteome</keyword>
<reference evidence="6 7" key="1">
    <citation type="submission" date="2018-10" db="EMBL/GenBank/DDBJ databases">
        <title>Phylogenomics of Brevibacillus.</title>
        <authorList>
            <person name="Dunlap C."/>
        </authorList>
    </citation>
    <scope>NUCLEOTIDE SEQUENCE [LARGE SCALE GENOMIC DNA]</scope>
    <source>
        <strain evidence="6 7">NRRL NRS 1219</strain>
    </source>
</reference>
<comment type="caution">
    <text evidence="6">The sequence shown here is derived from an EMBL/GenBank/DDBJ whole genome shotgun (WGS) entry which is preliminary data.</text>
</comment>
<sequence length="350" mass="38584">MTNDVLFSVGDNGLATITLNRPQAINSLTHDMVLAIGQRLREWAGNENVRLVLMKGEGTKGFCAGGDIKALYEANTSAEAMEQAVRFFADEYQVDQMVYAFAKPIVAVLDGVVMGGGVGLTYGASHKIVTERTKWSMPEMNIGFFPDVGAAYFLNQAPGHVGRYLALTAAVIQAPDVLYSQAANVYMTSERLEAFCRELEQKNWSGEKTAAELDQLIQAYAETPAAEGKLAALREQIDRHFAFATMEEILASLETEASEFAEETKQALLSKSPSSLKVTLKQLVDGKSKTREECFATDLVLAQNFMRHPDFFEGVRSVLIDKDRSPRYAYRTLEDVSQEVVQAFFVQATG</sequence>
<evidence type="ECO:0000313" key="7">
    <source>
        <dbReference type="Proteomes" id="UP000276178"/>
    </source>
</evidence>
<evidence type="ECO:0000313" key="8">
    <source>
        <dbReference type="Proteomes" id="UP000317180"/>
    </source>
</evidence>
<keyword evidence="6" id="KW-0413">Isomerase</keyword>